<evidence type="ECO:0000313" key="1">
    <source>
        <dbReference type="EMBL" id="MPC32924.1"/>
    </source>
</evidence>
<organism evidence="1 2">
    <name type="scientific">Portunus trituberculatus</name>
    <name type="common">Swimming crab</name>
    <name type="synonym">Neptunus trituberculatus</name>
    <dbReference type="NCBI Taxonomy" id="210409"/>
    <lineage>
        <taxon>Eukaryota</taxon>
        <taxon>Metazoa</taxon>
        <taxon>Ecdysozoa</taxon>
        <taxon>Arthropoda</taxon>
        <taxon>Crustacea</taxon>
        <taxon>Multicrustacea</taxon>
        <taxon>Malacostraca</taxon>
        <taxon>Eumalacostraca</taxon>
        <taxon>Eucarida</taxon>
        <taxon>Decapoda</taxon>
        <taxon>Pleocyemata</taxon>
        <taxon>Brachyura</taxon>
        <taxon>Eubrachyura</taxon>
        <taxon>Portunoidea</taxon>
        <taxon>Portunidae</taxon>
        <taxon>Portuninae</taxon>
        <taxon>Portunus</taxon>
    </lineage>
</organism>
<dbReference type="AlphaFoldDB" id="A0A5B7EK83"/>
<evidence type="ECO:0000313" key="2">
    <source>
        <dbReference type="Proteomes" id="UP000324222"/>
    </source>
</evidence>
<keyword evidence="2" id="KW-1185">Reference proteome</keyword>
<dbReference type="Proteomes" id="UP000324222">
    <property type="component" value="Unassembled WGS sequence"/>
</dbReference>
<comment type="caution">
    <text evidence="1">The sequence shown here is derived from an EMBL/GenBank/DDBJ whole genome shotgun (WGS) entry which is preliminary data.</text>
</comment>
<dbReference type="InterPro" id="IPR036691">
    <property type="entry name" value="Endo/exonu/phosph_ase_sf"/>
</dbReference>
<dbReference type="EMBL" id="VSRR010002723">
    <property type="protein sequence ID" value="MPC32924.1"/>
    <property type="molecule type" value="Genomic_DNA"/>
</dbReference>
<protein>
    <submittedName>
        <fullName evidence="1">Uncharacterized protein</fullName>
    </submittedName>
</protein>
<sequence length="193" mass="21919">MATPNPTSASPSGEGPGNVPRFNFQSVEYRISYTKPHLFLTETQLAEASDSSPFSFPSYFAYSHFRSKAACCVYVRNDLTCSRAHALESSEFSTIWLIRLNCHSLTKFISAVYLFPNSSDYSKFFKYLTSNVEHILSLYSFVDISIFGDFSVHHHLCLSSPFTDHPRELVFNFSILHDLEQLVQHPTPILDSL</sequence>
<gene>
    <name evidence="1" type="ORF">E2C01_026258</name>
</gene>
<dbReference type="Gene3D" id="3.60.10.10">
    <property type="entry name" value="Endonuclease/exonuclease/phosphatase"/>
    <property type="match status" value="1"/>
</dbReference>
<proteinExistence type="predicted"/>
<accession>A0A5B7EK83</accession>
<name>A0A5B7EK83_PORTR</name>
<reference evidence="1 2" key="1">
    <citation type="submission" date="2019-05" db="EMBL/GenBank/DDBJ databases">
        <title>Another draft genome of Portunus trituberculatus and its Hox gene families provides insights of decapod evolution.</title>
        <authorList>
            <person name="Jeong J.-H."/>
            <person name="Song I."/>
            <person name="Kim S."/>
            <person name="Choi T."/>
            <person name="Kim D."/>
            <person name="Ryu S."/>
            <person name="Kim W."/>
        </authorList>
    </citation>
    <scope>NUCLEOTIDE SEQUENCE [LARGE SCALE GENOMIC DNA]</scope>
    <source>
        <tissue evidence="1">Muscle</tissue>
    </source>
</reference>